<gene>
    <name evidence="7" type="ORF">HF685_14275</name>
</gene>
<name>A0A6H2DQ86_9SPHN</name>
<evidence type="ECO:0000313" key="7">
    <source>
        <dbReference type="EMBL" id="QJB70297.1"/>
    </source>
</evidence>
<evidence type="ECO:0000256" key="1">
    <source>
        <dbReference type="ARBA" id="ARBA00004370"/>
    </source>
</evidence>
<evidence type="ECO:0000256" key="2">
    <source>
        <dbReference type="ARBA" id="ARBA00007165"/>
    </source>
</evidence>
<dbReference type="CDD" id="cd06662">
    <property type="entry name" value="SURF1"/>
    <property type="match status" value="1"/>
</dbReference>
<dbReference type="AlphaFoldDB" id="A0A6H2DQ86"/>
<keyword evidence="3 6" id="KW-0812">Transmembrane</keyword>
<dbReference type="EMBL" id="CP051217">
    <property type="protein sequence ID" value="QJB70297.1"/>
    <property type="molecule type" value="Genomic_DNA"/>
</dbReference>
<dbReference type="PANTHER" id="PTHR23427">
    <property type="entry name" value="SURFEIT LOCUS PROTEIN"/>
    <property type="match status" value="1"/>
</dbReference>
<dbReference type="Proteomes" id="UP000501600">
    <property type="component" value="Chromosome"/>
</dbReference>
<evidence type="ECO:0000256" key="6">
    <source>
        <dbReference type="RuleBase" id="RU363076"/>
    </source>
</evidence>
<dbReference type="KEGG" id="phao:HF685_14275"/>
<dbReference type="PANTHER" id="PTHR23427:SF2">
    <property type="entry name" value="SURFEIT LOCUS PROTEIN 1"/>
    <property type="match status" value="1"/>
</dbReference>
<accession>A0A6H2DQ86</accession>
<keyword evidence="4 6" id="KW-1133">Transmembrane helix</keyword>
<organism evidence="7 8">
    <name type="scientific">Parasphingorhabdus halotolerans</name>
    <dbReference type="NCBI Taxonomy" id="2725558"/>
    <lineage>
        <taxon>Bacteria</taxon>
        <taxon>Pseudomonadati</taxon>
        <taxon>Pseudomonadota</taxon>
        <taxon>Alphaproteobacteria</taxon>
        <taxon>Sphingomonadales</taxon>
        <taxon>Sphingomonadaceae</taxon>
        <taxon>Parasphingorhabdus</taxon>
    </lineage>
</organism>
<dbReference type="Pfam" id="PF02104">
    <property type="entry name" value="SURF1"/>
    <property type="match status" value="1"/>
</dbReference>
<proteinExistence type="inferred from homology"/>
<protein>
    <recommendedName>
        <fullName evidence="6">SURF1-like protein</fullName>
    </recommendedName>
</protein>
<keyword evidence="5 6" id="KW-0472">Membrane</keyword>
<keyword evidence="8" id="KW-1185">Reference proteome</keyword>
<dbReference type="RefSeq" id="WP_168820563.1">
    <property type="nucleotide sequence ID" value="NZ_CP051217.1"/>
</dbReference>
<keyword evidence="6" id="KW-1003">Cell membrane</keyword>
<dbReference type="InterPro" id="IPR045214">
    <property type="entry name" value="Surf1/Surf4"/>
</dbReference>
<feature type="transmembrane region" description="Helical" evidence="6">
    <location>
        <begin position="247"/>
        <end position="268"/>
    </location>
</feature>
<evidence type="ECO:0000256" key="4">
    <source>
        <dbReference type="ARBA" id="ARBA00022989"/>
    </source>
</evidence>
<comment type="similarity">
    <text evidence="2 6">Belongs to the SURF1 family.</text>
</comment>
<evidence type="ECO:0000256" key="5">
    <source>
        <dbReference type="ARBA" id="ARBA00023136"/>
    </source>
</evidence>
<sequence>MTPTLHKAGRNPARKKAPWLALITLCFVLLCGLGIWQVERLQWKEALIARVDARVHRAPAQAPGPSAWAGITADNSEYLPVTASGRFLPVQPVLAKAVTAYGSGFWVISPLATDQGFTVLINRGFIADSAAKGAAANGSIANGSTGGLAAPPPGPQTITGPLRISEPRGGFLRSNDPTSGRWFSRDVAAIAKAQRLTGAAPYFIDAAAGSEPAAGPPPPGRAGNASASARTVPIGGLTVIAFPNNHLIYAITWFTLALMAAYAGLRLFRDGKAPYKKSWL</sequence>
<comment type="caution">
    <text evidence="6">Lacks conserved residue(s) required for the propagation of feature annotation.</text>
</comment>
<dbReference type="PROSITE" id="PS50895">
    <property type="entry name" value="SURF1"/>
    <property type="match status" value="1"/>
</dbReference>
<dbReference type="GO" id="GO:0005886">
    <property type="term" value="C:plasma membrane"/>
    <property type="evidence" value="ECO:0007669"/>
    <property type="project" value="UniProtKB-SubCell"/>
</dbReference>
<dbReference type="InterPro" id="IPR002994">
    <property type="entry name" value="Surf1/Shy1"/>
</dbReference>
<reference evidence="7 8" key="1">
    <citation type="submission" date="2020-04" db="EMBL/GenBank/DDBJ databases">
        <title>Genome sequence for Sphingorhabdus sp. strain M1.</title>
        <authorList>
            <person name="Park S.-J."/>
        </authorList>
    </citation>
    <scope>NUCLEOTIDE SEQUENCE [LARGE SCALE GENOMIC DNA]</scope>
    <source>
        <strain evidence="7 8">JK6</strain>
    </source>
</reference>
<evidence type="ECO:0000313" key="8">
    <source>
        <dbReference type="Proteomes" id="UP000501600"/>
    </source>
</evidence>
<evidence type="ECO:0000256" key="3">
    <source>
        <dbReference type="ARBA" id="ARBA00022692"/>
    </source>
</evidence>
<comment type="subcellular location">
    <subcellularLocation>
        <location evidence="6">Cell membrane</location>
        <topology evidence="6">Multi-pass membrane protein</topology>
    </subcellularLocation>
    <subcellularLocation>
        <location evidence="1">Membrane</location>
    </subcellularLocation>
</comment>